<keyword evidence="2" id="KW-1185">Reference proteome</keyword>
<accession>A0ABU7MEU0</accession>
<sequence length="192" mass="21466">MTSPGKKRSTASHTARRRYLDAGLQVLADQGHAGLKQATVCAAVGATTGSFYHAFPSWSDYTSALIRHWRTEQSERPIEQAGAEPDPARRLDVLTVIALSLPHDTEAAIRVWAEHDSDVRAVQEEADEQRRQFIAETYAQVLGDRVLADRFATAAMYLLVGYENGTYRSRETLEWAFRVFIEQAVRDAADRA</sequence>
<protein>
    <submittedName>
        <fullName evidence="1">TetR/AcrR family transcriptional regulator</fullName>
    </submittedName>
</protein>
<comment type="caution">
    <text evidence="1">The sequence shown here is derived from an EMBL/GenBank/DDBJ whole genome shotgun (WGS) entry which is preliminary data.</text>
</comment>
<organism evidence="1 2">
    <name type="scientific">Gordonia sesuvii</name>
    <dbReference type="NCBI Taxonomy" id="3116777"/>
    <lineage>
        <taxon>Bacteria</taxon>
        <taxon>Bacillati</taxon>
        <taxon>Actinomycetota</taxon>
        <taxon>Actinomycetes</taxon>
        <taxon>Mycobacteriales</taxon>
        <taxon>Gordoniaceae</taxon>
        <taxon>Gordonia</taxon>
    </lineage>
</organism>
<dbReference type="InterPro" id="IPR009057">
    <property type="entry name" value="Homeodomain-like_sf"/>
</dbReference>
<dbReference type="Proteomes" id="UP001347146">
    <property type="component" value="Unassembled WGS sequence"/>
</dbReference>
<gene>
    <name evidence="1" type="ORF">VZC37_14890</name>
</gene>
<reference evidence="1 2" key="1">
    <citation type="submission" date="2024-01" db="EMBL/GenBank/DDBJ databases">
        <title>Draft genome sequence of Gordonia sp. LSe1-13.</title>
        <authorList>
            <person name="Suphannarot A."/>
            <person name="Mingma R."/>
        </authorList>
    </citation>
    <scope>NUCLEOTIDE SEQUENCE [LARGE SCALE GENOMIC DNA]</scope>
    <source>
        <strain evidence="1 2">LSe1-13</strain>
    </source>
</reference>
<dbReference type="EMBL" id="JAZDUF010000004">
    <property type="protein sequence ID" value="MEE3851629.1"/>
    <property type="molecule type" value="Genomic_DNA"/>
</dbReference>
<name>A0ABU7MEU0_9ACTN</name>
<evidence type="ECO:0000313" key="2">
    <source>
        <dbReference type="Proteomes" id="UP001347146"/>
    </source>
</evidence>
<evidence type="ECO:0000313" key="1">
    <source>
        <dbReference type="EMBL" id="MEE3851629.1"/>
    </source>
</evidence>
<dbReference type="Gene3D" id="1.10.357.10">
    <property type="entry name" value="Tetracycline Repressor, domain 2"/>
    <property type="match status" value="1"/>
</dbReference>
<dbReference type="SUPFAM" id="SSF46689">
    <property type="entry name" value="Homeodomain-like"/>
    <property type="match status" value="1"/>
</dbReference>
<proteinExistence type="predicted"/>
<dbReference type="RefSeq" id="WP_330433352.1">
    <property type="nucleotide sequence ID" value="NZ_JAZDUF010000004.1"/>
</dbReference>